<dbReference type="AlphaFoldDB" id="U3A985"/>
<feature type="transmembrane region" description="Helical" evidence="1">
    <location>
        <begin position="36"/>
        <end position="58"/>
    </location>
</feature>
<sequence>MVSFAALVAGAGIVIASTAFFRLADSDETELTHLVLVEYGFAGLLLLVGLGVVAYGLLG</sequence>
<evidence type="ECO:0000313" key="2">
    <source>
        <dbReference type="EMBL" id="GAD51303.1"/>
    </source>
</evidence>
<keyword evidence="3" id="KW-1185">Reference proteome</keyword>
<reference evidence="2 3" key="1">
    <citation type="submission" date="2013-09" db="EMBL/GenBank/DDBJ databases">
        <title>Whole genome sequencing of Halarchaeum acidiphilum strain MH1-52-1.</title>
        <authorList>
            <person name="Shimane Y."/>
            <person name="Minegishi H."/>
            <person name="Nishi S."/>
            <person name="Echigo A."/>
            <person name="Shuto A."/>
            <person name="Konishi M."/>
            <person name="Ito T."/>
            <person name="Ohkuma M."/>
            <person name="Ohta Y."/>
            <person name="Nagano Y."/>
            <person name="Tsubouchi T."/>
            <person name="Mori K."/>
            <person name="Usui K."/>
            <person name="Kamekura M."/>
            <person name="Usami R."/>
            <person name="Takaki Y."/>
            <person name="Hatada Y."/>
        </authorList>
    </citation>
    <scope>NUCLEOTIDE SEQUENCE [LARGE SCALE GENOMIC DNA]</scope>
    <source>
        <strain evidence="2 3">JCM 16109</strain>
    </source>
</reference>
<dbReference type="Proteomes" id="UP000016986">
    <property type="component" value="Unassembled WGS sequence"/>
</dbReference>
<dbReference type="EMBL" id="BATA01000001">
    <property type="protein sequence ID" value="GAD51303.1"/>
    <property type="molecule type" value="Genomic_DNA"/>
</dbReference>
<organism evidence="2 3">
    <name type="scientific">Halarchaeum acidiphilum MH1-52-1</name>
    <dbReference type="NCBI Taxonomy" id="1261545"/>
    <lineage>
        <taxon>Archaea</taxon>
        <taxon>Methanobacteriati</taxon>
        <taxon>Methanobacteriota</taxon>
        <taxon>Stenosarchaea group</taxon>
        <taxon>Halobacteria</taxon>
        <taxon>Halobacteriales</taxon>
        <taxon>Halobacteriaceae</taxon>
    </lineage>
</organism>
<evidence type="ECO:0000256" key="1">
    <source>
        <dbReference type="SAM" id="Phobius"/>
    </source>
</evidence>
<proteinExistence type="predicted"/>
<protein>
    <submittedName>
        <fullName evidence="2">Uncharacterized protein</fullName>
    </submittedName>
</protein>
<evidence type="ECO:0000313" key="3">
    <source>
        <dbReference type="Proteomes" id="UP000016986"/>
    </source>
</evidence>
<name>U3A985_9EURY</name>
<dbReference type="RefSeq" id="WP_020220771.1">
    <property type="nucleotide sequence ID" value="NZ_BANO01000010.1"/>
</dbReference>
<gene>
    <name evidence="2" type="ORF">MBEHAL_0063</name>
</gene>
<accession>U3A985</accession>
<keyword evidence="1" id="KW-0472">Membrane</keyword>
<keyword evidence="1" id="KW-0812">Transmembrane</keyword>
<comment type="caution">
    <text evidence="2">The sequence shown here is derived from an EMBL/GenBank/DDBJ whole genome shotgun (WGS) entry which is preliminary data.</text>
</comment>
<keyword evidence="1" id="KW-1133">Transmembrane helix</keyword>